<dbReference type="Proteomes" id="UP000028549">
    <property type="component" value="Unassembled WGS sequence"/>
</dbReference>
<protein>
    <submittedName>
        <fullName evidence="1">Uncharacterized protein</fullName>
    </submittedName>
</protein>
<dbReference type="EMBL" id="JNVC02000001">
    <property type="protein sequence ID" value="KEZ53750.1"/>
    <property type="molecule type" value="Genomic_DNA"/>
</dbReference>
<keyword evidence="2" id="KW-1185">Reference proteome</keyword>
<name>A0A084H2D8_METID</name>
<dbReference type="STRING" id="246786.GS18_0201950"/>
<comment type="caution">
    <text evidence="1">The sequence shown here is derived from an EMBL/GenBank/DDBJ whole genome shotgun (WGS) entry which is preliminary data.</text>
</comment>
<gene>
    <name evidence="1" type="ORF">GS18_0201950</name>
</gene>
<evidence type="ECO:0000313" key="1">
    <source>
        <dbReference type="EMBL" id="KEZ53750.1"/>
    </source>
</evidence>
<accession>A0A084H2D8</accession>
<proteinExistence type="predicted"/>
<evidence type="ECO:0000313" key="2">
    <source>
        <dbReference type="Proteomes" id="UP000028549"/>
    </source>
</evidence>
<dbReference type="RefSeq" id="WP_029565344.1">
    <property type="nucleotide sequence ID" value="NZ_JNVC02000001.1"/>
</dbReference>
<dbReference type="AlphaFoldDB" id="A0A084H2D8"/>
<sequence>MYKFLRDKGKALEYALNSRIQSELNRKELVKTAGLLLNSDAGDLAELDNQTAKLLKAFSNMEQKGNYEFTRNIEIQAESVEDFIKIGEL</sequence>
<reference evidence="1 2" key="1">
    <citation type="journal article" date="2005" name="Int. J. Syst. Evol. Microbiol.">
        <title>Bacillus cibi sp. nov., isolated from jeotgal, a traditional Korean fermented seafood.</title>
        <authorList>
            <person name="Yoon J.H."/>
            <person name="Lee C.H."/>
            <person name="Oh T.K."/>
        </authorList>
    </citation>
    <scope>NUCLEOTIDE SEQUENCE [LARGE SCALE GENOMIC DNA]</scope>
    <source>
        <strain evidence="1 2">DSM 16189</strain>
    </source>
</reference>
<organism evidence="1 2">
    <name type="scientific">Metabacillus indicus</name>
    <name type="common">Bacillus indicus</name>
    <dbReference type="NCBI Taxonomy" id="246786"/>
    <lineage>
        <taxon>Bacteria</taxon>
        <taxon>Bacillati</taxon>
        <taxon>Bacillota</taxon>
        <taxon>Bacilli</taxon>
        <taxon>Bacillales</taxon>
        <taxon>Bacillaceae</taxon>
        <taxon>Metabacillus</taxon>
    </lineage>
</organism>